<feature type="transmembrane region" description="Helical" evidence="2">
    <location>
        <begin position="93"/>
        <end position="110"/>
    </location>
</feature>
<dbReference type="InterPro" id="IPR000045">
    <property type="entry name" value="Prepilin_IV_endopep_pep"/>
</dbReference>
<keyword evidence="4" id="KW-0645">Protease</keyword>
<dbReference type="AlphaFoldDB" id="A0A420VDM6"/>
<dbReference type="PANTHER" id="PTHR30487:SF0">
    <property type="entry name" value="PREPILIN LEADER PEPTIDASE_N-METHYLTRANSFERASE-RELATED"/>
    <property type="match status" value="1"/>
</dbReference>
<dbReference type="InterPro" id="IPR050882">
    <property type="entry name" value="Prepilin_peptidase/N-MTase"/>
</dbReference>
<feature type="transmembrane region" description="Helical" evidence="2">
    <location>
        <begin position="161"/>
        <end position="178"/>
    </location>
</feature>
<evidence type="ECO:0000259" key="3">
    <source>
        <dbReference type="Pfam" id="PF01478"/>
    </source>
</evidence>
<dbReference type="EMBL" id="AZRV01000035">
    <property type="protein sequence ID" value="RKO61787.1"/>
    <property type="molecule type" value="Genomic_DNA"/>
</dbReference>
<evidence type="ECO:0000313" key="5">
    <source>
        <dbReference type="Proteomes" id="UP000286235"/>
    </source>
</evidence>
<dbReference type="Gene3D" id="1.20.120.1220">
    <property type="match status" value="1"/>
</dbReference>
<feature type="transmembrane region" description="Helical" evidence="2">
    <location>
        <begin position="47"/>
        <end position="64"/>
    </location>
</feature>
<accession>A0A420VDM6</accession>
<dbReference type="Pfam" id="PF01478">
    <property type="entry name" value="Peptidase_A24"/>
    <property type="match status" value="1"/>
</dbReference>
<dbReference type="GO" id="GO:0004190">
    <property type="term" value="F:aspartic-type endopeptidase activity"/>
    <property type="evidence" value="ECO:0007669"/>
    <property type="project" value="InterPro"/>
</dbReference>
<dbReference type="Proteomes" id="UP000286235">
    <property type="component" value="Unassembled WGS sequence"/>
</dbReference>
<feature type="domain" description="Prepilin type IV endopeptidase peptidase" evidence="3">
    <location>
        <begin position="74"/>
        <end position="174"/>
    </location>
</feature>
<dbReference type="GO" id="GO:0006465">
    <property type="term" value="P:signal peptide processing"/>
    <property type="evidence" value="ECO:0007669"/>
    <property type="project" value="TreeGrafter"/>
</dbReference>
<evidence type="ECO:0000313" key="4">
    <source>
        <dbReference type="EMBL" id="RKO61787.1"/>
    </source>
</evidence>
<protein>
    <submittedName>
        <fullName evidence="4">Flp pilus assembly protein, protease CpaA</fullName>
    </submittedName>
</protein>
<dbReference type="RefSeq" id="WP_120669205.1">
    <property type="nucleotide sequence ID" value="NZ_AZRV01000035.1"/>
</dbReference>
<evidence type="ECO:0000256" key="1">
    <source>
        <dbReference type="ARBA" id="ARBA00005801"/>
    </source>
</evidence>
<name>A0A420VDM6_9BACI</name>
<comment type="caution">
    <text evidence="4">The sequence shown here is derived from an EMBL/GenBank/DDBJ whole genome shotgun (WGS) entry which is preliminary data.</text>
</comment>
<feature type="transmembrane region" description="Helical" evidence="2">
    <location>
        <begin position="122"/>
        <end position="141"/>
    </location>
</feature>
<keyword evidence="2" id="KW-0812">Transmembrane</keyword>
<proteinExistence type="inferred from homology"/>
<keyword evidence="4" id="KW-0378">Hydrolase</keyword>
<organism evidence="4 5">
    <name type="scientific">Caldibacillus debilis GB1</name>
    <dbReference type="NCBI Taxonomy" id="1339248"/>
    <lineage>
        <taxon>Bacteria</taxon>
        <taxon>Bacillati</taxon>
        <taxon>Bacillota</taxon>
        <taxon>Bacilli</taxon>
        <taxon>Bacillales</taxon>
        <taxon>Bacillaceae</taxon>
        <taxon>Caldibacillus</taxon>
    </lineage>
</organism>
<feature type="transmembrane region" description="Helical" evidence="2">
    <location>
        <begin position="185"/>
        <end position="202"/>
    </location>
</feature>
<feature type="transmembrane region" description="Helical" evidence="2">
    <location>
        <begin position="14"/>
        <end position="35"/>
    </location>
</feature>
<dbReference type="GO" id="GO:0005886">
    <property type="term" value="C:plasma membrane"/>
    <property type="evidence" value="ECO:0007669"/>
    <property type="project" value="TreeGrafter"/>
</dbReference>
<comment type="similarity">
    <text evidence="1">Belongs to the peptidase A24 family.</text>
</comment>
<evidence type="ECO:0000256" key="2">
    <source>
        <dbReference type="SAM" id="Phobius"/>
    </source>
</evidence>
<sequence>MTVFEYLFFPPFDVIGVILALIYSFAIPVLLCLHYEKRYPLSQTEKGFMIFLSLVFSVLGTLWARGPLPLPVWAFLAYHFMTDRKYMELPNGVNLWIAGLSVFSLIPSWVESGFWGSGIPTAIVLFLILLLMTCFGSLGGGDIKMMTALGLYFPVWEIPSLLLYGCFIGAIHGLYLLFVKRKHRGALFPFGPALILGTLITVCW</sequence>
<keyword evidence="5" id="KW-1185">Reference proteome</keyword>
<keyword evidence="2" id="KW-1133">Transmembrane helix</keyword>
<reference evidence="4 5" key="1">
    <citation type="submission" date="2013-12" db="EMBL/GenBank/DDBJ databases">
        <title>Genome and proteome characterization of Caldibacillus debilis GB1 derived from a cellulolytic aero-tolerant co-culture.</title>
        <authorList>
            <person name="Wushke S.T."/>
            <person name="Zhang X."/>
            <person name="Fristensky B."/>
            <person name="Wilkins J.A."/>
            <person name="Levin D.B."/>
            <person name="Sparling R."/>
        </authorList>
    </citation>
    <scope>NUCLEOTIDE SEQUENCE [LARGE SCALE GENOMIC DNA]</scope>
    <source>
        <strain evidence="4 5">GB1</strain>
    </source>
</reference>
<dbReference type="PANTHER" id="PTHR30487">
    <property type="entry name" value="TYPE 4 PREPILIN-LIKE PROTEINS LEADER PEPTIDE-PROCESSING ENZYME"/>
    <property type="match status" value="1"/>
</dbReference>
<keyword evidence="2" id="KW-0472">Membrane</keyword>
<gene>
    <name evidence="4" type="ORF">Cdeb_01280</name>
</gene>